<proteinExistence type="predicted"/>
<evidence type="ECO:0000313" key="2">
    <source>
        <dbReference type="Proteomes" id="UP000268727"/>
    </source>
</evidence>
<protein>
    <submittedName>
        <fullName evidence="1">Uncharacterized protein</fullName>
    </submittedName>
</protein>
<accession>A0A3N1H959</accession>
<gene>
    <name evidence="1" type="ORF">EDD40_4338</name>
</gene>
<dbReference type="OrthoDB" id="4573608at2"/>
<dbReference type="RefSeq" id="WP_123744535.1">
    <property type="nucleotide sequence ID" value="NZ_RJKM01000001.1"/>
</dbReference>
<dbReference type="EMBL" id="RJKM01000001">
    <property type="protein sequence ID" value="ROP38971.1"/>
    <property type="molecule type" value="Genomic_DNA"/>
</dbReference>
<sequence>MADRVVPYDVFYVPWSLGDREAMAQYAATWLREQPGAPLVLFPNKSSSGADRTLTRLTTGAAVAWPRNLGRASSWSTGPVLAPWPTGDVLELLSEELRSKVTALCVLEWGDSDQDCINWLAGHHARSVVDGQVHPRSEVRLDPVVEVAMSWLEQSVNHGNSLAGVLDRRDAIETLQVLHKAGYRYDVDDLCIWSYANGFNFSEVERLREFAEGVAQGKRFQLKAGRALRSDIVEVWRAEAEGR</sequence>
<evidence type="ECO:0000313" key="1">
    <source>
        <dbReference type="EMBL" id="ROP38971.1"/>
    </source>
</evidence>
<dbReference type="Gene3D" id="1.20.1290.30">
    <property type="match status" value="1"/>
</dbReference>
<organism evidence="1 2">
    <name type="scientific">Saccharothrix texasensis</name>
    <dbReference type="NCBI Taxonomy" id="103734"/>
    <lineage>
        <taxon>Bacteria</taxon>
        <taxon>Bacillati</taxon>
        <taxon>Actinomycetota</taxon>
        <taxon>Actinomycetes</taxon>
        <taxon>Pseudonocardiales</taxon>
        <taxon>Pseudonocardiaceae</taxon>
        <taxon>Saccharothrix</taxon>
    </lineage>
</organism>
<dbReference type="Proteomes" id="UP000268727">
    <property type="component" value="Unassembled WGS sequence"/>
</dbReference>
<name>A0A3N1H959_9PSEU</name>
<reference evidence="1 2" key="1">
    <citation type="submission" date="2018-11" db="EMBL/GenBank/DDBJ databases">
        <title>Sequencing the genomes of 1000 actinobacteria strains.</title>
        <authorList>
            <person name="Klenk H.-P."/>
        </authorList>
    </citation>
    <scope>NUCLEOTIDE SEQUENCE [LARGE SCALE GENOMIC DNA]</scope>
    <source>
        <strain evidence="1 2">DSM 44231</strain>
    </source>
</reference>
<keyword evidence="2" id="KW-1185">Reference proteome</keyword>
<dbReference type="AlphaFoldDB" id="A0A3N1H959"/>
<comment type="caution">
    <text evidence="1">The sequence shown here is derived from an EMBL/GenBank/DDBJ whole genome shotgun (WGS) entry which is preliminary data.</text>
</comment>
<dbReference type="InterPro" id="IPR037210">
    <property type="entry name" value="YoaC-like_sf"/>
</dbReference>